<evidence type="ECO:0000313" key="1">
    <source>
        <dbReference type="EMBL" id="VDO01517.1"/>
    </source>
</evidence>
<dbReference type="EMBL" id="UZAE01005135">
    <property type="protein sequence ID" value="VDO01517.1"/>
    <property type="molecule type" value="Genomic_DNA"/>
</dbReference>
<keyword evidence="2" id="KW-1185">Reference proteome</keyword>
<accession>A0A0R3TF20</accession>
<gene>
    <name evidence="1" type="ORF">HNAJ_LOCUS5657</name>
</gene>
<reference evidence="1 2" key="2">
    <citation type="submission" date="2018-11" db="EMBL/GenBank/DDBJ databases">
        <authorList>
            <consortium name="Pathogen Informatics"/>
        </authorList>
    </citation>
    <scope>NUCLEOTIDE SEQUENCE [LARGE SCALE GENOMIC DNA]</scope>
</reference>
<evidence type="ECO:0000313" key="2">
    <source>
        <dbReference type="Proteomes" id="UP000278807"/>
    </source>
</evidence>
<dbReference type="AlphaFoldDB" id="A0A0R3TF20"/>
<dbReference type="WBParaSite" id="HNAJ_0000565901-mRNA-1">
    <property type="protein sequence ID" value="HNAJ_0000565901-mRNA-1"/>
    <property type="gene ID" value="HNAJ_0000565901"/>
</dbReference>
<protein>
    <submittedName>
        <fullName evidence="3">FYVE_2 domain-containing protein</fullName>
    </submittedName>
</protein>
<reference evidence="3" key="1">
    <citation type="submission" date="2017-02" db="UniProtKB">
        <authorList>
            <consortium name="WormBaseParasite"/>
        </authorList>
    </citation>
    <scope>IDENTIFICATION</scope>
</reference>
<name>A0A0R3TF20_RODNA</name>
<dbReference type="Proteomes" id="UP000278807">
    <property type="component" value="Unassembled WGS sequence"/>
</dbReference>
<sequence>MIADILKGELEESNSESDTSSVGSESSSQRIRNCYRYNRKDNCLTCQICARCLSPILGPRRKSKICELCTAKMTFGISNEFSDQRLDNGKPTETTFDKDYWRMLKKPVVFLPKTRNAKTILTNEKRLWSLVTTNSVCLPNPPPNVFPFGDGVVNADVPVNEYAKFCK</sequence>
<dbReference type="OrthoDB" id="10394978at2759"/>
<proteinExistence type="predicted"/>
<organism evidence="3">
    <name type="scientific">Rodentolepis nana</name>
    <name type="common">Dwarf tapeworm</name>
    <name type="synonym">Hymenolepis nana</name>
    <dbReference type="NCBI Taxonomy" id="102285"/>
    <lineage>
        <taxon>Eukaryota</taxon>
        <taxon>Metazoa</taxon>
        <taxon>Spiralia</taxon>
        <taxon>Lophotrochozoa</taxon>
        <taxon>Platyhelminthes</taxon>
        <taxon>Cestoda</taxon>
        <taxon>Eucestoda</taxon>
        <taxon>Cyclophyllidea</taxon>
        <taxon>Hymenolepididae</taxon>
        <taxon>Rodentolepis</taxon>
    </lineage>
</organism>
<evidence type="ECO:0000313" key="3">
    <source>
        <dbReference type="WBParaSite" id="HNAJ_0000565901-mRNA-1"/>
    </source>
</evidence>